<dbReference type="InterPro" id="IPR005197">
    <property type="entry name" value="Glyco_hydro_71"/>
</dbReference>
<evidence type="ECO:0008006" key="3">
    <source>
        <dbReference type="Google" id="ProtNLM"/>
    </source>
</evidence>
<dbReference type="STRING" id="743788.S8E217"/>
<dbReference type="Pfam" id="PF03659">
    <property type="entry name" value="Glyco_hydro_71"/>
    <property type="match status" value="1"/>
</dbReference>
<dbReference type="GO" id="GO:0051118">
    <property type="term" value="F:glucan endo-1,3-alpha-glucosidase activity"/>
    <property type="evidence" value="ECO:0007669"/>
    <property type="project" value="InterPro"/>
</dbReference>
<dbReference type="HOGENOM" id="CLU_019141_0_0_1"/>
<gene>
    <name evidence="1" type="ORF">FOMPIDRAFT_85802</name>
</gene>
<dbReference type="CDD" id="cd11577">
    <property type="entry name" value="GH71"/>
    <property type="match status" value="1"/>
</dbReference>
<protein>
    <recommendedName>
        <fullName evidence="3">Glycoside hydrolase family 71 protein</fullName>
    </recommendedName>
</protein>
<dbReference type="OrthoDB" id="3257981at2759"/>
<accession>S8E217</accession>
<evidence type="ECO:0000313" key="1">
    <source>
        <dbReference type="EMBL" id="EPS98812.1"/>
    </source>
</evidence>
<sequence>MSREAQASSVFAHFMVQNSYSYAASDWQNDMSTAAGIGIDGFALNIAQNDYEVDRLVDAFSVAEQLGFKFFFSFDMSYSWASSDMVSLVQTHANSSAMYKWNNAVLVSTYAGDILDDSFWSDFKSGLASDGITISLAPAFTSYRDPSEAGSLMSTYPSIDGFFNWWSWPDDVDANLTTATDLAYQTVVKSDRTGPYIMSVSPWQFKNLGTSETDWVELSDTLWYYRWLQAIQDVKPDIVEIGSWNDYAESHYIGDINPNVNLGDLAPNYVNGFIHDKWRNVAQYFISWCKTGSAPTVTSDQIIFWYRGWPKAITCSTGSPPRNADYPADAVFALALLSSPATVELYIGSNSASWDAPAGASMGSVPFPTEDSQIPYIQIVRNGNATKSGYGSLYVYVNQSGVHLLQLQSLGGHNRVNNRKLHV</sequence>
<dbReference type="InParanoid" id="S8E217"/>
<proteinExistence type="predicted"/>
<dbReference type="AlphaFoldDB" id="S8E217"/>
<evidence type="ECO:0000313" key="2">
    <source>
        <dbReference type="Proteomes" id="UP000015241"/>
    </source>
</evidence>
<keyword evidence="2" id="KW-1185">Reference proteome</keyword>
<dbReference type="eggNOG" id="ENOG502RTMK">
    <property type="taxonomic scope" value="Eukaryota"/>
</dbReference>
<dbReference type="EMBL" id="KE504162">
    <property type="protein sequence ID" value="EPS98812.1"/>
    <property type="molecule type" value="Genomic_DNA"/>
</dbReference>
<dbReference type="Gene3D" id="3.20.20.80">
    <property type="entry name" value="Glycosidases"/>
    <property type="match status" value="1"/>
</dbReference>
<name>S8E217_FOMSC</name>
<dbReference type="Proteomes" id="UP000015241">
    <property type="component" value="Unassembled WGS sequence"/>
</dbReference>
<organism evidence="1 2">
    <name type="scientific">Fomitopsis schrenkii</name>
    <name type="common">Brown rot fungus</name>
    <dbReference type="NCBI Taxonomy" id="2126942"/>
    <lineage>
        <taxon>Eukaryota</taxon>
        <taxon>Fungi</taxon>
        <taxon>Dikarya</taxon>
        <taxon>Basidiomycota</taxon>
        <taxon>Agaricomycotina</taxon>
        <taxon>Agaricomycetes</taxon>
        <taxon>Polyporales</taxon>
        <taxon>Fomitopsis</taxon>
    </lineage>
</organism>
<reference evidence="1 2" key="1">
    <citation type="journal article" date="2012" name="Science">
        <title>The Paleozoic origin of enzymatic lignin decomposition reconstructed from 31 fungal genomes.</title>
        <authorList>
            <person name="Floudas D."/>
            <person name="Binder M."/>
            <person name="Riley R."/>
            <person name="Barry K."/>
            <person name="Blanchette R.A."/>
            <person name="Henrissat B."/>
            <person name="Martinez A.T."/>
            <person name="Otillar R."/>
            <person name="Spatafora J.W."/>
            <person name="Yadav J.S."/>
            <person name="Aerts A."/>
            <person name="Benoit I."/>
            <person name="Boyd A."/>
            <person name="Carlson A."/>
            <person name="Copeland A."/>
            <person name="Coutinho P.M."/>
            <person name="de Vries R.P."/>
            <person name="Ferreira P."/>
            <person name="Findley K."/>
            <person name="Foster B."/>
            <person name="Gaskell J."/>
            <person name="Glotzer D."/>
            <person name="Gorecki P."/>
            <person name="Heitman J."/>
            <person name="Hesse C."/>
            <person name="Hori C."/>
            <person name="Igarashi K."/>
            <person name="Jurgens J.A."/>
            <person name="Kallen N."/>
            <person name="Kersten P."/>
            <person name="Kohler A."/>
            <person name="Kuees U."/>
            <person name="Kumar T.K.A."/>
            <person name="Kuo A."/>
            <person name="LaButti K."/>
            <person name="Larrondo L.F."/>
            <person name="Lindquist E."/>
            <person name="Ling A."/>
            <person name="Lombard V."/>
            <person name="Lucas S."/>
            <person name="Lundell T."/>
            <person name="Martin R."/>
            <person name="McLaughlin D.J."/>
            <person name="Morgenstern I."/>
            <person name="Morin E."/>
            <person name="Murat C."/>
            <person name="Nagy L.G."/>
            <person name="Nolan M."/>
            <person name="Ohm R.A."/>
            <person name="Patyshakuliyeva A."/>
            <person name="Rokas A."/>
            <person name="Ruiz-Duenas F.J."/>
            <person name="Sabat G."/>
            <person name="Salamov A."/>
            <person name="Samejima M."/>
            <person name="Schmutz J."/>
            <person name="Slot J.C."/>
            <person name="St John F."/>
            <person name="Stenlid J."/>
            <person name="Sun H."/>
            <person name="Sun S."/>
            <person name="Syed K."/>
            <person name="Tsang A."/>
            <person name="Wiebenga A."/>
            <person name="Young D."/>
            <person name="Pisabarro A."/>
            <person name="Eastwood D.C."/>
            <person name="Martin F."/>
            <person name="Cullen D."/>
            <person name="Grigoriev I.V."/>
            <person name="Hibbett D.S."/>
        </authorList>
    </citation>
    <scope>NUCLEOTIDE SEQUENCE</scope>
    <source>
        <strain evidence="2">FP-58527</strain>
    </source>
</reference>